<keyword evidence="3" id="KW-1185">Reference proteome</keyword>
<dbReference type="EMBL" id="VYQE01000004">
    <property type="protein sequence ID" value="KAA9006981.1"/>
    <property type="molecule type" value="Genomic_DNA"/>
</dbReference>
<reference evidence="2 3" key="1">
    <citation type="submission" date="2019-09" db="EMBL/GenBank/DDBJ databases">
        <authorList>
            <person name="Park J.-S."/>
            <person name="Choi H.-J."/>
        </authorList>
    </citation>
    <scope>NUCLEOTIDE SEQUENCE [LARGE SCALE GENOMIC DNA]</scope>
    <source>
        <strain evidence="2 3">176SS1-4</strain>
    </source>
</reference>
<gene>
    <name evidence="2" type="ORF">F3S47_14545</name>
</gene>
<comment type="caution">
    <text evidence="2">The sequence shown here is derived from an EMBL/GenBank/DDBJ whole genome shotgun (WGS) entry which is preliminary data.</text>
</comment>
<feature type="region of interest" description="Disordered" evidence="1">
    <location>
        <begin position="58"/>
        <end position="77"/>
    </location>
</feature>
<organism evidence="2 3">
    <name type="scientific">Histidinibacterium aquaticum</name>
    <dbReference type="NCBI Taxonomy" id="2613962"/>
    <lineage>
        <taxon>Bacteria</taxon>
        <taxon>Pseudomonadati</taxon>
        <taxon>Pseudomonadota</taxon>
        <taxon>Alphaproteobacteria</taxon>
        <taxon>Rhodobacterales</taxon>
        <taxon>Paracoccaceae</taxon>
        <taxon>Histidinibacterium</taxon>
    </lineage>
</organism>
<dbReference type="RefSeq" id="WP_150446000.1">
    <property type="nucleotide sequence ID" value="NZ_VYQE01000004.1"/>
</dbReference>
<evidence type="ECO:0000313" key="3">
    <source>
        <dbReference type="Proteomes" id="UP000326554"/>
    </source>
</evidence>
<evidence type="ECO:0000313" key="2">
    <source>
        <dbReference type="EMBL" id="KAA9006981.1"/>
    </source>
</evidence>
<dbReference type="AlphaFoldDB" id="A0A5J5GFS7"/>
<accession>A0A5J5GFS7</accession>
<name>A0A5J5GFS7_9RHOB</name>
<dbReference type="InterPro" id="IPR010813">
    <property type="entry name" value="DUF1413"/>
</dbReference>
<proteinExistence type="predicted"/>
<sequence>MDERTIERLRRVLAGRAAGEFHFPEVYGPEWERLPIGEKVKLGHRFLDLVREGTFRGVSDTGRKAGGGRVYRKAGTR</sequence>
<evidence type="ECO:0000256" key="1">
    <source>
        <dbReference type="SAM" id="MobiDB-lite"/>
    </source>
</evidence>
<dbReference type="Proteomes" id="UP000326554">
    <property type="component" value="Unassembled WGS sequence"/>
</dbReference>
<dbReference type="Pfam" id="PF07205">
    <property type="entry name" value="DUF1413"/>
    <property type="match status" value="1"/>
</dbReference>
<protein>
    <submittedName>
        <fullName evidence="2">DUF1413 domain-containing protein</fullName>
    </submittedName>
</protein>